<dbReference type="InterPro" id="IPR000626">
    <property type="entry name" value="Ubiquitin-like_dom"/>
</dbReference>
<evidence type="ECO:0000313" key="4">
    <source>
        <dbReference type="Proteomes" id="UP001054889"/>
    </source>
</evidence>
<evidence type="ECO:0000259" key="2">
    <source>
        <dbReference type="PROSITE" id="PS50053"/>
    </source>
</evidence>
<reference evidence="3" key="1">
    <citation type="journal article" date="2018" name="DNA Res.">
        <title>Multiple hybrid de novo genome assembly of finger millet, an orphan allotetraploid crop.</title>
        <authorList>
            <person name="Hatakeyama M."/>
            <person name="Aluri S."/>
            <person name="Balachadran M.T."/>
            <person name="Sivarajan S.R."/>
            <person name="Patrignani A."/>
            <person name="Gruter S."/>
            <person name="Poveda L."/>
            <person name="Shimizu-Inatsugi R."/>
            <person name="Baeten J."/>
            <person name="Francoijs K.J."/>
            <person name="Nataraja K.N."/>
            <person name="Reddy Y.A.N."/>
            <person name="Phadnis S."/>
            <person name="Ravikumar R.L."/>
            <person name="Schlapbach R."/>
            <person name="Sreeman S.M."/>
            <person name="Shimizu K.K."/>
        </authorList>
    </citation>
    <scope>NUCLEOTIDE SEQUENCE</scope>
</reference>
<dbReference type="EMBL" id="BQKI01000075">
    <property type="protein sequence ID" value="GJN20852.1"/>
    <property type="molecule type" value="Genomic_DNA"/>
</dbReference>
<feature type="domain" description="Ubiquitin-like" evidence="2">
    <location>
        <begin position="73"/>
        <end position="129"/>
    </location>
</feature>
<protein>
    <recommendedName>
        <fullName evidence="2">Ubiquitin-like domain-containing protein</fullName>
    </recommendedName>
</protein>
<dbReference type="PRINTS" id="PR00348">
    <property type="entry name" value="UBIQUITIN"/>
</dbReference>
<dbReference type="PROSITE" id="PS50053">
    <property type="entry name" value="UBIQUITIN_2"/>
    <property type="match status" value="4"/>
</dbReference>
<comment type="caution">
    <text evidence="3">The sequence shown here is derived from an EMBL/GenBank/DDBJ whole genome shotgun (WGS) entry which is preliminary data.</text>
</comment>
<dbReference type="PANTHER" id="PTHR10666">
    <property type="entry name" value="UBIQUITIN"/>
    <property type="match status" value="1"/>
</dbReference>
<dbReference type="SUPFAM" id="SSF54236">
    <property type="entry name" value="Ubiquitin-like"/>
    <property type="match status" value="4"/>
</dbReference>
<sequence length="291" mass="32885">MQVYVKVMKTVAVDVKCTDTVNQIKSQIGAIEGIDKSQQTLFFAGNHLEDDNMLSDYGILANTSVDLYVTDGMQISVSIPSVGKIIKIMEKEGIPLDEQMLMHAGQQLEDHHLLSQCGLSNGQTIHVLVCPNAKLRISVNVYGERTRDLDVKLWYTIADVKLMVENLEGLPSGKNIIGRTQLGGVVALEDTETLQNQHVRNNDNLVMYQNVQFFIRTCEGKTLTMSMKTCDTTDEVMKKIEERLHMKEGVFYLQYRGRVLCLGYTLHDYKVENNSTIHMCLRNSYVVEDNV</sequence>
<evidence type="ECO:0000256" key="1">
    <source>
        <dbReference type="ARBA" id="ARBA00022499"/>
    </source>
</evidence>
<keyword evidence="4" id="KW-1185">Reference proteome</keyword>
<dbReference type="Pfam" id="PF00240">
    <property type="entry name" value="ubiquitin"/>
    <property type="match status" value="3"/>
</dbReference>
<proteinExistence type="predicted"/>
<dbReference type="GO" id="GO:0003729">
    <property type="term" value="F:mRNA binding"/>
    <property type="evidence" value="ECO:0007669"/>
    <property type="project" value="UniProtKB-ARBA"/>
</dbReference>
<feature type="domain" description="Ubiquitin-like" evidence="2">
    <location>
        <begin position="135"/>
        <end position="207"/>
    </location>
</feature>
<gene>
    <name evidence="3" type="primary">gb08281</name>
    <name evidence="3" type="ORF">PR202_gb08281</name>
</gene>
<dbReference type="CDD" id="cd17039">
    <property type="entry name" value="Ubl_ubiquitin_like"/>
    <property type="match status" value="2"/>
</dbReference>
<dbReference type="Gene3D" id="3.10.20.90">
    <property type="entry name" value="Phosphatidylinositol 3-kinase Catalytic Subunit, Chain A, domain 1"/>
    <property type="match status" value="4"/>
</dbReference>
<feature type="domain" description="Ubiquitin-like" evidence="2">
    <location>
        <begin position="211"/>
        <end position="282"/>
    </location>
</feature>
<dbReference type="InterPro" id="IPR029071">
    <property type="entry name" value="Ubiquitin-like_domsf"/>
</dbReference>
<evidence type="ECO:0000313" key="3">
    <source>
        <dbReference type="EMBL" id="GJN20852.1"/>
    </source>
</evidence>
<dbReference type="InterPro" id="IPR019956">
    <property type="entry name" value="Ubiquitin_dom"/>
</dbReference>
<feature type="domain" description="Ubiquitin-like" evidence="2">
    <location>
        <begin position="1"/>
        <end position="70"/>
    </location>
</feature>
<keyword evidence="1" id="KW-1017">Isopeptide bond</keyword>
<organism evidence="3 4">
    <name type="scientific">Eleusine coracana subsp. coracana</name>
    <dbReference type="NCBI Taxonomy" id="191504"/>
    <lineage>
        <taxon>Eukaryota</taxon>
        <taxon>Viridiplantae</taxon>
        <taxon>Streptophyta</taxon>
        <taxon>Embryophyta</taxon>
        <taxon>Tracheophyta</taxon>
        <taxon>Spermatophyta</taxon>
        <taxon>Magnoliopsida</taxon>
        <taxon>Liliopsida</taxon>
        <taxon>Poales</taxon>
        <taxon>Poaceae</taxon>
        <taxon>PACMAD clade</taxon>
        <taxon>Chloridoideae</taxon>
        <taxon>Cynodonteae</taxon>
        <taxon>Eleusininae</taxon>
        <taxon>Eleusine</taxon>
    </lineage>
</organism>
<dbReference type="InterPro" id="IPR050158">
    <property type="entry name" value="Ubiquitin_ubiquitin-like"/>
</dbReference>
<reference evidence="3" key="2">
    <citation type="submission" date="2021-12" db="EMBL/GenBank/DDBJ databases">
        <title>Resequencing data analysis of finger millet.</title>
        <authorList>
            <person name="Hatakeyama M."/>
            <person name="Aluri S."/>
            <person name="Balachadran M.T."/>
            <person name="Sivarajan S.R."/>
            <person name="Poveda L."/>
            <person name="Shimizu-Inatsugi R."/>
            <person name="Schlapbach R."/>
            <person name="Sreeman S.M."/>
            <person name="Shimizu K.K."/>
        </authorList>
    </citation>
    <scope>NUCLEOTIDE SEQUENCE</scope>
</reference>
<dbReference type="SMART" id="SM00213">
    <property type="entry name" value="UBQ"/>
    <property type="match status" value="4"/>
</dbReference>
<dbReference type="AlphaFoldDB" id="A0AAV5EDI2"/>
<name>A0AAV5EDI2_ELECO</name>
<accession>A0AAV5EDI2</accession>
<dbReference type="Proteomes" id="UP001054889">
    <property type="component" value="Unassembled WGS sequence"/>
</dbReference>